<evidence type="ECO:0000313" key="1">
    <source>
        <dbReference type="EMBL" id="KAI9900861.1"/>
    </source>
</evidence>
<protein>
    <submittedName>
        <fullName evidence="1">Uncharacterized protein</fullName>
    </submittedName>
</protein>
<dbReference type="Proteomes" id="UP001163324">
    <property type="component" value="Chromosome 4"/>
</dbReference>
<evidence type="ECO:0000313" key="2">
    <source>
        <dbReference type="Proteomes" id="UP001163324"/>
    </source>
</evidence>
<organism evidence="1 2">
    <name type="scientific">Trichothecium roseum</name>
    <dbReference type="NCBI Taxonomy" id="47278"/>
    <lineage>
        <taxon>Eukaryota</taxon>
        <taxon>Fungi</taxon>
        <taxon>Dikarya</taxon>
        <taxon>Ascomycota</taxon>
        <taxon>Pezizomycotina</taxon>
        <taxon>Sordariomycetes</taxon>
        <taxon>Hypocreomycetidae</taxon>
        <taxon>Hypocreales</taxon>
        <taxon>Hypocreales incertae sedis</taxon>
        <taxon>Trichothecium</taxon>
    </lineage>
</organism>
<keyword evidence="2" id="KW-1185">Reference proteome</keyword>
<reference evidence="1" key="1">
    <citation type="submission" date="2022-10" db="EMBL/GenBank/DDBJ databases">
        <title>Complete Genome of Trichothecium roseum strain YXFP-22015, a Plant Pathogen Isolated from Citrus.</title>
        <authorList>
            <person name="Wang Y."/>
            <person name="Zhu L."/>
        </authorList>
    </citation>
    <scope>NUCLEOTIDE SEQUENCE</scope>
    <source>
        <strain evidence="1">YXFP-22015</strain>
    </source>
</reference>
<gene>
    <name evidence="1" type="ORF">N3K66_005123</name>
</gene>
<sequence length="347" mass="39191">MASAASRMDAFALIGPVFAPMAISAVGYAAWKTEWKVFLQDFLTGPGRTKRIGILLFVLLNWKNMPFAWTLRVFYTIIYHFRLRKSPRLGPKALFKPIISTTHAPLLEIDYNLHKSNSTFFTDLDVSRTHLVSYLFRPSMRRLTHNTRSKFILDPRTGEPMKGPLGILLGSVQCSFHREIGPYQRYEVWSKVLCWDRKWVYIVTHWLPRGTAVPTSWLDPGFGRRRVRGQADPQGGWERKILATAISKYVFKVGRFTVHPARILDDAGMLPERPGGWIEGGGEEQLGDMSADLGDVDLAVEGEWDWRRVEAQRRKGMETAAKFHAVDEAKSLFDGGSNGALALVGPG</sequence>
<proteinExistence type="predicted"/>
<name>A0ACC0V5W4_9HYPO</name>
<comment type="caution">
    <text evidence="1">The sequence shown here is derived from an EMBL/GenBank/DDBJ whole genome shotgun (WGS) entry which is preliminary data.</text>
</comment>
<accession>A0ACC0V5W4</accession>
<dbReference type="EMBL" id="CM047943">
    <property type="protein sequence ID" value="KAI9900861.1"/>
    <property type="molecule type" value="Genomic_DNA"/>
</dbReference>